<dbReference type="Proteomes" id="UP001139559">
    <property type="component" value="Unassembled WGS sequence"/>
</dbReference>
<sequence>MDRYRVFKAVVVAGLTVALQGCFQEKLEEMVNHETISFQGTYSNQYNSNTLMFSKGVMNYKMDDHLVTREYKVEDSHLFIKLANSSKEKREDIVMRIHGEGEVLTCSTCAKYNMVNIWVKDDFVAPEQEMILNNTY</sequence>
<dbReference type="RefSeq" id="WP_248009201.1">
    <property type="nucleotide sequence ID" value="NZ_JAJHVV010000007.1"/>
</dbReference>
<evidence type="ECO:0008006" key="3">
    <source>
        <dbReference type="Google" id="ProtNLM"/>
    </source>
</evidence>
<dbReference type="EMBL" id="JAJHVV010000007">
    <property type="protein sequence ID" value="MCK6264126.1"/>
    <property type="molecule type" value="Genomic_DNA"/>
</dbReference>
<comment type="caution">
    <text evidence="1">The sequence shown here is derived from an EMBL/GenBank/DDBJ whole genome shotgun (WGS) entry which is preliminary data.</text>
</comment>
<keyword evidence="2" id="KW-1185">Reference proteome</keyword>
<name>A0A9X2BHM0_9VIBR</name>
<protein>
    <recommendedName>
        <fullName evidence="3">Lipoprotein</fullName>
    </recommendedName>
</protein>
<evidence type="ECO:0000313" key="2">
    <source>
        <dbReference type="Proteomes" id="UP001139559"/>
    </source>
</evidence>
<proteinExistence type="predicted"/>
<reference evidence="1" key="1">
    <citation type="submission" date="2021-11" db="EMBL/GenBank/DDBJ databases">
        <title>Vibrio ZSDE26 sp. nov. and Vibrio ZSDZ34 sp. nov., isolated from coastal seawater in Qingdao.</title>
        <authorList>
            <person name="Zhang P."/>
        </authorList>
    </citation>
    <scope>NUCLEOTIDE SEQUENCE</scope>
    <source>
        <strain evidence="1">ZSDE26</strain>
    </source>
</reference>
<accession>A0A9X2BHM0</accession>
<dbReference type="AlphaFoldDB" id="A0A9X2BHM0"/>
<dbReference type="PROSITE" id="PS51257">
    <property type="entry name" value="PROKAR_LIPOPROTEIN"/>
    <property type="match status" value="1"/>
</dbReference>
<gene>
    <name evidence="1" type="ORF">KP803_12670</name>
</gene>
<evidence type="ECO:0000313" key="1">
    <source>
        <dbReference type="EMBL" id="MCK6264126.1"/>
    </source>
</evidence>
<organism evidence="1 2">
    <name type="scientific">Vibrio amylolyticus</name>
    <dbReference type="NCBI Taxonomy" id="2847292"/>
    <lineage>
        <taxon>Bacteria</taxon>
        <taxon>Pseudomonadati</taxon>
        <taxon>Pseudomonadota</taxon>
        <taxon>Gammaproteobacteria</taxon>
        <taxon>Vibrionales</taxon>
        <taxon>Vibrionaceae</taxon>
        <taxon>Vibrio</taxon>
    </lineage>
</organism>